<evidence type="ECO:0000256" key="1">
    <source>
        <dbReference type="ARBA" id="ARBA00004479"/>
    </source>
</evidence>
<evidence type="ECO:0000256" key="8">
    <source>
        <dbReference type="PROSITE-ProRule" id="PRU00276"/>
    </source>
</evidence>
<dbReference type="SUPFAM" id="SSF57552">
    <property type="entry name" value="Blood coagulation inhibitor (disintegrin)"/>
    <property type="match status" value="1"/>
</dbReference>
<dbReference type="GeneTree" id="ENSGT00940000158585"/>
<dbReference type="SUPFAM" id="SSF55486">
    <property type="entry name" value="Metalloproteases ('zincins'), catalytic domain"/>
    <property type="match status" value="1"/>
</dbReference>
<dbReference type="EMBL" id="AFYH01142004">
    <property type="status" value="NOT_ANNOTATED_CDS"/>
    <property type="molecule type" value="Genomic_DNA"/>
</dbReference>
<evidence type="ECO:0000256" key="10">
    <source>
        <dbReference type="SAM" id="Phobius"/>
    </source>
</evidence>
<dbReference type="EMBL" id="AFYH01142001">
    <property type="status" value="NOT_ANNOTATED_CDS"/>
    <property type="molecule type" value="Genomic_DNA"/>
</dbReference>
<feature type="compositionally biased region" description="Polar residues" evidence="9">
    <location>
        <begin position="755"/>
        <end position="764"/>
    </location>
</feature>
<keyword evidence="15" id="KW-1185">Reference proteome</keyword>
<dbReference type="GO" id="GO:0016020">
    <property type="term" value="C:membrane"/>
    <property type="evidence" value="ECO:0007669"/>
    <property type="project" value="UniProtKB-SubCell"/>
</dbReference>
<dbReference type="Ensembl" id="ENSLACT00000012019.1">
    <property type="protein sequence ID" value="ENSLACP00000011928.1"/>
    <property type="gene ID" value="ENSLACG00000010498.1"/>
</dbReference>
<dbReference type="Pfam" id="PF01421">
    <property type="entry name" value="Reprolysin"/>
    <property type="match status" value="1"/>
</dbReference>
<dbReference type="InterPro" id="IPR024079">
    <property type="entry name" value="MetalloPept_cat_dom_sf"/>
</dbReference>
<evidence type="ECO:0000256" key="9">
    <source>
        <dbReference type="SAM" id="MobiDB-lite"/>
    </source>
</evidence>
<dbReference type="Gene3D" id="4.10.70.10">
    <property type="entry name" value="Disintegrin domain"/>
    <property type="match status" value="1"/>
</dbReference>
<proteinExistence type="predicted"/>
<sequence length="781" mass="85827">HPDKVHYAISLEGTDYIVHLEKNRGLLGDQYSETYYLENGTEVTERPVLQSHCFYHGEIQNVTDSSASIHTCSGIRGFLQVKEQVYLIEPLEGSEDGKHAVYRAEHLRAKQATCGVSNETLYDYGPKMAALFNPSHWKSAPLAKSKHYVEMYLVVDNAEYIKYDRNLEKVRRRMMEITNHVDKLYRTLNFRVALVGLEVWAQGDKFQVSSDSDKTLTSFIKWRNNDLLKRKKHDNAQLVTGVDFDGTTVGLATKFAMCTDKSAAVNEDHSTNALGVASTIAHEMGHNLGMSHDEDLARCFVAKTSGGCVMAPSVGHSFPLCCGSDNPSERGTKPQTKCLCNLSFFKFFVTLFLRATVNKNCSVLQECTNPCCNATTCRLKVDAVCADGECCHNCQFKQVGEVCRSSNGDCDLTEYCSGSSGQCPQDAFQMNGVPCKNGNGYCYNGECPSHSQHCLTLWGAGNVVHHWTCLLFFLPKNLSYRMRFSDRRDVKCGKLHCTGGNEFPITNSRYTITPYWGGKMCKLAEMTGDVTGDTKDLGLVPNGTKCGEGMVCRAGQCLSLSIYGSSDCSAKCNNRGVCNHKMECHCDPGWAPPYCDRKDSTIPKGFAGGNTLIIAIVAAIVALLLVGILLAGGFMYYNRRNKKEENKIKVKSDSTSGLSNPLFQENRSNGSPQVGRPQDQSDSFCVTVIPTRPPPQVVKPNVPPPPVPPVKPGKTGPTPLQARPPPPPSKPLPELKTKPTIKHNLCPPVPPVKPASSTPASHPNQMGHRPKVALKPPVQLR</sequence>
<feature type="region of interest" description="Disordered" evidence="9">
    <location>
        <begin position="647"/>
        <end position="781"/>
    </location>
</feature>
<dbReference type="Proteomes" id="UP000008672">
    <property type="component" value="Unassembled WGS sequence"/>
</dbReference>
<dbReference type="InterPro" id="IPR036436">
    <property type="entry name" value="Disintegrin_dom_sf"/>
</dbReference>
<feature type="compositionally biased region" description="Pro residues" evidence="9">
    <location>
        <begin position="722"/>
        <end position="731"/>
    </location>
</feature>
<keyword evidence="8" id="KW-0862">Zinc</keyword>
<evidence type="ECO:0000313" key="14">
    <source>
        <dbReference type="Ensembl" id="ENSLACP00000011928.1"/>
    </source>
</evidence>
<comment type="caution">
    <text evidence="7">Lacks conserved residue(s) required for the propagation of feature annotation.</text>
</comment>
<dbReference type="PROSITE" id="PS50215">
    <property type="entry name" value="ADAM_MEPRO"/>
    <property type="match status" value="1"/>
</dbReference>
<dbReference type="Gene3D" id="3.40.390.10">
    <property type="entry name" value="Collagenase (Catalytic Domain)"/>
    <property type="match status" value="1"/>
</dbReference>
<comment type="subcellular location">
    <subcellularLocation>
        <location evidence="1">Membrane</location>
        <topology evidence="1">Single-pass type I membrane protein</topology>
    </subcellularLocation>
</comment>
<feature type="domain" description="Disintegrin" evidence="12">
    <location>
        <begin position="360"/>
        <end position="431"/>
    </location>
</feature>
<dbReference type="PANTHER" id="PTHR11905">
    <property type="entry name" value="ADAM A DISINTEGRIN AND METALLOPROTEASE DOMAIN"/>
    <property type="match status" value="1"/>
</dbReference>
<accession>H3AQK7</accession>
<dbReference type="eggNOG" id="KOG3607">
    <property type="taxonomic scope" value="Eukaryota"/>
</dbReference>
<evidence type="ECO:0000256" key="4">
    <source>
        <dbReference type="ARBA" id="ARBA00023136"/>
    </source>
</evidence>
<dbReference type="EMBL" id="AFYH01142002">
    <property type="status" value="NOT_ANNOTATED_CDS"/>
    <property type="molecule type" value="Genomic_DNA"/>
</dbReference>
<feature type="domain" description="Peptidase M12B" evidence="13">
    <location>
        <begin position="147"/>
        <end position="338"/>
    </location>
</feature>
<dbReference type="GO" id="GO:0004222">
    <property type="term" value="F:metalloendopeptidase activity"/>
    <property type="evidence" value="ECO:0007669"/>
    <property type="project" value="InterPro"/>
</dbReference>
<reference evidence="14" key="3">
    <citation type="submission" date="2025-09" db="UniProtKB">
        <authorList>
            <consortium name="Ensembl"/>
        </authorList>
    </citation>
    <scope>IDENTIFICATION</scope>
</reference>
<reference evidence="14" key="2">
    <citation type="submission" date="2025-08" db="UniProtKB">
        <authorList>
            <consortium name="Ensembl"/>
        </authorList>
    </citation>
    <scope>IDENTIFICATION</scope>
</reference>
<dbReference type="InterPro" id="IPR006586">
    <property type="entry name" value="ADAM_Cys-rich"/>
</dbReference>
<evidence type="ECO:0000256" key="7">
    <source>
        <dbReference type="PROSITE-ProRule" id="PRU00076"/>
    </source>
</evidence>
<feature type="compositionally biased region" description="Low complexity" evidence="9">
    <location>
        <begin position="712"/>
        <end position="721"/>
    </location>
</feature>
<dbReference type="GO" id="GO:0050839">
    <property type="term" value="F:cell adhesion molecule binding"/>
    <property type="evidence" value="ECO:0007669"/>
    <property type="project" value="TreeGrafter"/>
</dbReference>
<dbReference type="Pfam" id="PF00200">
    <property type="entry name" value="Disintegrin"/>
    <property type="match status" value="1"/>
</dbReference>
<keyword evidence="2 10" id="KW-0812">Transmembrane</keyword>
<feature type="compositionally biased region" description="Polar residues" evidence="9">
    <location>
        <begin position="653"/>
        <end position="684"/>
    </location>
</feature>
<dbReference type="PROSITE" id="PS01186">
    <property type="entry name" value="EGF_2"/>
    <property type="match status" value="1"/>
</dbReference>
<evidence type="ECO:0000259" key="12">
    <source>
        <dbReference type="PROSITE" id="PS50214"/>
    </source>
</evidence>
<dbReference type="EMBL" id="AFYH01142003">
    <property type="status" value="NOT_ANNOTATED_CDS"/>
    <property type="molecule type" value="Genomic_DNA"/>
</dbReference>
<reference evidence="15" key="1">
    <citation type="submission" date="2011-08" db="EMBL/GenBank/DDBJ databases">
        <title>The draft genome of Latimeria chalumnae.</title>
        <authorList>
            <person name="Di Palma F."/>
            <person name="Alfoldi J."/>
            <person name="Johnson J."/>
            <person name="Berlin A."/>
            <person name="Gnerre S."/>
            <person name="Jaffe D."/>
            <person name="MacCallum I."/>
            <person name="Young S."/>
            <person name="Walker B.J."/>
            <person name="Lander E."/>
            <person name="Lindblad-Toh K."/>
        </authorList>
    </citation>
    <scope>NUCLEOTIDE SEQUENCE [LARGE SCALE GENOMIC DNA]</scope>
    <source>
        <strain evidence="15">Wild caught</strain>
    </source>
</reference>
<dbReference type="InParanoid" id="H3AQK7"/>
<keyword evidence="3 10" id="KW-1133">Transmembrane helix</keyword>
<gene>
    <name evidence="14" type="primary">ADAM8</name>
</gene>
<dbReference type="PROSITE" id="PS50214">
    <property type="entry name" value="DISINTEGRIN_2"/>
    <property type="match status" value="1"/>
</dbReference>
<dbReference type="Pfam" id="PF08516">
    <property type="entry name" value="ADAM_CR"/>
    <property type="match status" value="1"/>
</dbReference>
<dbReference type="OMA" id="HGQDHCL"/>
<keyword evidence="5 7" id="KW-1015">Disulfide bond</keyword>
<dbReference type="EMBL" id="AFYH01142007">
    <property type="status" value="NOT_ANNOTATED_CDS"/>
    <property type="molecule type" value="Genomic_DNA"/>
</dbReference>
<name>H3AQK7_LATCH</name>
<evidence type="ECO:0000256" key="2">
    <source>
        <dbReference type="ARBA" id="ARBA00022692"/>
    </source>
</evidence>
<dbReference type="PROSITE" id="PS00427">
    <property type="entry name" value="DISINTEGRIN_1"/>
    <property type="match status" value="1"/>
</dbReference>
<dbReference type="InterPro" id="IPR018358">
    <property type="entry name" value="Disintegrin_CS"/>
</dbReference>
<organism evidence="14 15">
    <name type="scientific">Latimeria chalumnae</name>
    <name type="common">Coelacanth</name>
    <dbReference type="NCBI Taxonomy" id="7897"/>
    <lineage>
        <taxon>Eukaryota</taxon>
        <taxon>Metazoa</taxon>
        <taxon>Chordata</taxon>
        <taxon>Craniata</taxon>
        <taxon>Vertebrata</taxon>
        <taxon>Euteleostomi</taxon>
        <taxon>Coelacanthiformes</taxon>
        <taxon>Coelacanthidae</taxon>
        <taxon>Latimeria</taxon>
    </lineage>
</organism>
<evidence type="ECO:0000259" key="11">
    <source>
        <dbReference type="PROSITE" id="PS50026"/>
    </source>
</evidence>
<dbReference type="EMBL" id="AFYH01142006">
    <property type="status" value="NOT_ANNOTATED_CDS"/>
    <property type="molecule type" value="Genomic_DNA"/>
</dbReference>
<feature type="transmembrane region" description="Helical" evidence="10">
    <location>
        <begin position="612"/>
        <end position="637"/>
    </location>
</feature>
<dbReference type="InterPro" id="IPR001590">
    <property type="entry name" value="Peptidase_M12B"/>
</dbReference>
<dbReference type="GO" id="GO:0022407">
    <property type="term" value="P:regulation of cell-cell adhesion"/>
    <property type="evidence" value="ECO:0007669"/>
    <property type="project" value="TreeGrafter"/>
</dbReference>
<dbReference type="GO" id="GO:0002693">
    <property type="term" value="P:positive regulation of cellular extravasation"/>
    <property type="evidence" value="ECO:0007669"/>
    <property type="project" value="TreeGrafter"/>
</dbReference>
<dbReference type="PROSITE" id="PS50026">
    <property type="entry name" value="EGF_3"/>
    <property type="match status" value="1"/>
</dbReference>
<keyword evidence="7" id="KW-0245">EGF-like domain</keyword>
<dbReference type="GO" id="GO:0006954">
    <property type="term" value="P:inflammatory response"/>
    <property type="evidence" value="ECO:0007669"/>
    <property type="project" value="TreeGrafter"/>
</dbReference>
<feature type="active site" evidence="8">
    <location>
        <position position="283"/>
    </location>
</feature>
<dbReference type="GO" id="GO:0051044">
    <property type="term" value="P:positive regulation of membrane protein ectodomain proteolysis"/>
    <property type="evidence" value="ECO:0007669"/>
    <property type="project" value="TreeGrafter"/>
</dbReference>
<dbReference type="SMART" id="SM00050">
    <property type="entry name" value="DISIN"/>
    <property type="match status" value="1"/>
</dbReference>
<evidence type="ECO:0000256" key="3">
    <source>
        <dbReference type="ARBA" id="ARBA00022989"/>
    </source>
</evidence>
<dbReference type="Gene3D" id="2.60.120.260">
    <property type="entry name" value="Galactose-binding domain-like"/>
    <property type="match status" value="1"/>
</dbReference>
<feature type="compositionally biased region" description="Pro residues" evidence="9">
    <location>
        <begin position="691"/>
        <end position="711"/>
    </location>
</feature>
<dbReference type="FunFam" id="3.40.390.10:FF:000002">
    <property type="entry name" value="Disintegrin and metalloproteinase domain-containing protein 22"/>
    <property type="match status" value="1"/>
</dbReference>
<dbReference type="InterPro" id="IPR002870">
    <property type="entry name" value="Peptidase_M12B_N"/>
</dbReference>
<dbReference type="InterPro" id="IPR001762">
    <property type="entry name" value="Disintegrin_dom"/>
</dbReference>
<dbReference type="Pfam" id="PF01562">
    <property type="entry name" value="Pep_M12B_propep"/>
    <property type="match status" value="1"/>
</dbReference>
<dbReference type="CDD" id="cd04269">
    <property type="entry name" value="ZnMc_adamalysin_II_like"/>
    <property type="match status" value="1"/>
</dbReference>
<feature type="binding site" evidence="8">
    <location>
        <position position="292"/>
    </location>
    <ligand>
        <name>Zn(2+)</name>
        <dbReference type="ChEBI" id="CHEBI:29105"/>
        <note>catalytic</note>
    </ligand>
</feature>
<dbReference type="GO" id="GO:0006508">
    <property type="term" value="P:proteolysis"/>
    <property type="evidence" value="ECO:0007669"/>
    <property type="project" value="InterPro"/>
</dbReference>
<keyword evidence="4 10" id="KW-0472">Membrane</keyword>
<dbReference type="SMART" id="SM00608">
    <property type="entry name" value="ACR"/>
    <property type="match status" value="1"/>
</dbReference>
<evidence type="ECO:0000256" key="5">
    <source>
        <dbReference type="ARBA" id="ARBA00023157"/>
    </source>
</evidence>
<protein>
    <submittedName>
        <fullName evidence="14">ADAM metallopeptidase domain 8</fullName>
    </submittedName>
</protein>
<evidence type="ECO:0000313" key="15">
    <source>
        <dbReference type="Proteomes" id="UP000008672"/>
    </source>
</evidence>
<feature type="domain" description="EGF-like" evidence="11">
    <location>
        <begin position="564"/>
        <end position="596"/>
    </location>
</feature>
<dbReference type="EMBL" id="AFYH01142000">
    <property type="status" value="NOT_ANNOTATED_CDS"/>
    <property type="molecule type" value="Genomic_DNA"/>
</dbReference>
<dbReference type="STRING" id="7897.ENSLACP00000011928"/>
<dbReference type="PRINTS" id="PR00289">
    <property type="entry name" value="DISINTEGRIN"/>
</dbReference>
<dbReference type="InterPro" id="IPR000742">
    <property type="entry name" value="EGF"/>
</dbReference>
<feature type="binding site" evidence="8">
    <location>
        <position position="282"/>
    </location>
    <ligand>
        <name>Zn(2+)</name>
        <dbReference type="ChEBI" id="CHEBI:29105"/>
        <note>catalytic</note>
    </ligand>
</feature>
<evidence type="ECO:0000256" key="6">
    <source>
        <dbReference type="PROSITE-ProRule" id="PRU00068"/>
    </source>
</evidence>
<feature type="disulfide bond" evidence="7">
    <location>
        <begin position="568"/>
        <end position="578"/>
    </location>
</feature>
<dbReference type="EMBL" id="AFYH01142005">
    <property type="status" value="NOT_ANNOTATED_CDS"/>
    <property type="molecule type" value="Genomic_DNA"/>
</dbReference>
<feature type="disulfide bond" evidence="7">
    <location>
        <begin position="586"/>
        <end position="595"/>
    </location>
</feature>
<evidence type="ECO:0000259" key="13">
    <source>
        <dbReference type="PROSITE" id="PS50215"/>
    </source>
</evidence>
<dbReference type="InterPro" id="IPR034027">
    <property type="entry name" value="Reprolysin_adamalysin"/>
</dbReference>
<dbReference type="AlphaFoldDB" id="H3AQK7"/>
<dbReference type="EMBL" id="AFYH01142008">
    <property type="status" value="NOT_ANNOTATED_CDS"/>
    <property type="molecule type" value="Genomic_DNA"/>
</dbReference>
<dbReference type="GO" id="GO:0046872">
    <property type="term" value="F:metal ion binding"/>
    <property type="evidence" value="ECO:0007669"/>
    <property type="project" value="UniProtKB-KW"/>
</dbReference>
<feature type="disulfide bond" evidence="6">
    <location>
        <begin position="403"/>
        <end position="423"/>
    </location>
</feature>
<keyword evidence="8" id="KW-0479">Metal-binding</keyword>
<feature type="binding site" evidence="8">
    <location>
        <position position="286"/>
    </location>
    <ligand>
        <name>Zn(2+)</name>
        <dbReference type="ChEBI" id="CHEBI:29105"/>
        <note>catalytic</note>
    </ligand>
</feature>
<dbReference type="PANTHER" id="PTHR11905:SF20">
    <property type="entry name" value="DISINTEGRIN AND METALLOPROTEINASE DOMAIN-CONTAINING PROTEIN 8"/>
    <property type="match status" value="1"/>
</dbReference>
<dbReference type="HOGENOM" id="CLU_012714_7_1_1"/>
<dbReference type="FunCoup" id="H3AQK7">
    <property type="interactions" value="186"/>
</dbReference>